<reference evidence="6 7" key="1">
    <citation type="submission" date="2018-02" db="EMBL/GenBank/DDBJ databases">
        <title>Whole genome sequencing of endophytic bacterium.</title>
        <authorList>
            <person name="Eedara R."/>
            <person name="Podile A.R."/>
        </authorList>
    </citation>
    <scope>NUCLEOTIDE SEQUENCE [LARGE SCALE GENOMIC DNA]</scope>
    <source>
        <strain evidence="6 7">RP1T</strain>
    </source>
</reference>
<dbReference type="EMBL" id="PUEJ01000005">
    <property type="protein sequence ID" value="PRH86474.1"/>
    <property type="molecule type" value="Genomic_DNA"/>
</dbReference>
<keyword evidence="4" id="KW-0949">S-adenosyl-L-methionine</keyword>
<dbReference type="InterPro" id="IPR001537">
    <property type="entry name" value="SpoU_MeTrfase"/>
</dbReference>
<dbReference type="Proteomes" id="UP000237682">
    <property type="component" value="Unassembled WGS sequence"/>
</dbReference>
<evidence type="ECO:0000259" key="5">
    <source>
        <dbReference type="Pfam" id="PF00588"/>
    </source>
</evidence>
<dbReference type="GO" id="GO:0008173">
    <property type="term" value="F:RNA methyltransferase activity"/>
    <property type="evidence" value="ECO:0007669"/>
    <property type="project" value="InterPro"/>
</dbReference>
<dbReference type="InterPro" id="IPR004384">
    <property type="entry name" value="RNA_MeTrfase_TrmJ/LasT"/>
</dbReference>
<keyword evidence="7" id="KW-1185">Reference proteome</keyword>
<keyword evidence="2 6" id="KW-0489">Methyltransferase</keyword>
<dbReference type="GO" id="GO:0003723">
    <property type="term" value="F:RNA binding"/>
    <property type="evidence" value="ECO:0007669"/>
    <property type="project" value="InterPro"/>
</dbReference>
<gene>
    <name evidence="6" type="ORF">C5L14_14115</name>
</gene>
<dbReference type="PIRSF" id="PIRSF004808">
    <property type="entry name" value="LasT"/>
    <property type="match status" value="1"/>
</dbReference>
<accession>A0A2S9QAW3</accession>
<dbReference type="InterPro" id="IPR029028">
    <property type="entry name" value="Alpha/beta_knot_MTases"/>
</dbReference>
<evidence type="ECO:0000256" key="3">
    <source>
        <dbReference type="ARBA" id="ARBA00022679"/>
    </source>
</evidence>
<dbReference type="SUPFAM" id="SSF75217">
    <property type="entry name" value="alpha/beta knot"/>
    <property type="match status" value="1"/>
</dbReference>
<comment type="similarity">
    <text evidence="1">Belongs to the class IV-like SAM-binding methyltransferase superfamily. RNA methyltransferase TrmH family.</text>
</comment>
<comment type="caution">
    <text evidence="6">The sequence shown here is derived from an EMBL/GenBank/DDBJ whole genome shotgun (WGS) entry which is preliminary data.</text>
</comment>
<evidence type="ECO:0000313" key="6">
    <source>
        <dbReference type="EMBL" id="PRH86474.1"/>
    </source>
</evidence>
<sequence>MSQSNASTAVTPPAVILVRPQLAENIGMCARAMMNFGLSEMRLVSPRDGWPKKGARQASSGASAVLDNARLFETTEEAIADLNYVFATTARERGQMKDVFAADEGAVKMQVLAGEGARSGILFGPERMGLSNDDVALADAIISFPVSPAFTSINLAQAVLLVGYEWWKLVSGGKAPIAPTRSSPPATREHMLAFFDYLERELDAVSFFYPPEKREVMVRNFRNIWHRLAMTEQDVQTLRGAVASLVGGRQGTRIKRD</sequence>
<evidence type="ECO:0000313" key="7">
    <source>
        <dbReference type="Proteomes" id="UP000237682"/>
    </source>
</evidence>
<dbReference type="Pfam" id="PF00588">
    <property type="entry name" value="SpoU_methylase"/>
    <property type="match status" value="1"/>
</dbReference>
<keyword evidence="3 6" id="KW-0808">Transferase</keyword>
<proteinExistence type="inferred from homology"/>
<dbReference type="PANTHER" id="PTHR42786">
    <property type="entry name" value="TRNA/RRNA METHYLTRANSFERASE"/>
    <property type="match status" value="1"/>
</dbReference>
<feature type="domain" description="tRNA/rRNA methyltransferase SpoU type" evidence="5">
    <location>
        <begin position="14"/>
        <end position="164"/>
    </location>
</feature>
<evidence type="ECO:0000256" key="2">
    <source>
        <dbReference type="ARBA" id="ARBA00022603"/>
    </source>
</evidence>
<organism evidence="6 7">
    <name type="scientific">Labrys okinawensis</name>
    <dbReference type="NCBI Taxonomy" id="346911"/>
    <lineage>
        <taxon>Bacteria</taxon>
        <taxon>Pseudomonadati</taxon>
        <taxon>Pseudomonadota</taxon>
        <taxon>Alphaproteobacteria</taxon>
        <taxon>Hyphomicrobiales</taxon>
        <taxon>Xanthobacteraceae</taxon>
        <taxon>Labrys</taxon>
    </lineage>
</organism>
<protein>
    <submittedName>
        <fullName evidence="6">RNA methyltransferase</fullName>
    </submittedName>
</protein>
<evidence type="ECO:0000256" key="4">
    <source>
        <dbReference type="ARBA" id="ARBA00022691"/>
    </source>
</evidence>
<dbReference type="OrthoDB" id="9806346at2"/>
<dbReference type="GO" id="GO:0005829">
    <property type="term" value="C:cytosol"/>
    <property type="evidence" value="ECO:0007669"/>
    <property type="project" value="TreeGrafter"/>
</dbReference>
<evidence type="ECO:0000256" key="1">
    <source>
        <dbReference type="ARBA" id="ARBA00007228"/>
    </source>
</evidence>
<name>A0A2S9QAW3_9HYPH</name>
<dbReference type="PANTHER" id="PTHR42786:SF7">
    <property type="entry name" value="TRNA_RRNA METHYLTRANSFERASE SPOU TYPE DOMAIN-CONTAINING PROTEIN"/>
    <property type="match status" value="1"/>
</dbReference>
<dbReference type="Gene3D" id="3.40.1280.10">
    <property type="match status" value="1"/>
</dbReference>
<dbReference type="InterPro" id="IPR029026">
    <property type="entry name" value="tRNA_m1G_MTases_N"/>
</dbReference>
<dbReference type="AlphaFoldDB" id="A0A2S9QAW3"/>
<dbReference type="Gene3D" id="1.10.8.590">
    <property type="match status" value="1"/>
</dbReference>
<dbReference type="CDD" id="cd18093">
    <property type="entry name" value="SpoU-like_TrmJ"/>
    <property type="match status" value="1"/>
</dbReference>
<dbReference type="GO" id="GO:0002128">
    <property type="term" value="P:tRNA nucleoside ribose methylation"/>
    <property type="evidence" value="ECO:0007669"/>
    <property type="project" value="TreeGrafter"/>
</dbReference>